<accession>A0ABZ3EEZ6</accession>
<dbReference type="Gene3D" id="1.10.10.60">
    <property type="entry name" value="Homeodomain-like"/>
    <property type="match status" value="1"/>
</dbReference>
<dbReference type="PROSITE" id="PS50977">
    <property type="entry name" value="HTH_TETR_2"/>
    <property type="match status" value="1"/>
</dbReference>
<evidence type="ECO:0000256" key="2">
    <source>
        <dbReference type="PROSITE-ProRule" id="PRU00335"/>
    </source>
</evidence>
<dbReference type="Pfam" id="PF00440">
    <property type="entry name" value="TetR_N"/>
    <property type="match status" value="1"/>
</dbReference>
<dbReference type="PRINTS" id="PR00455">
    <property type="entry name" value="HTHTETR"/>
</dbReference>
<dbReference type="InterPro" id="IPR009057">
    <property type="entry name" value="Homeodomain-like_sf"/>
</dbReference>
<dbReference type="PROSITE" id="PS01081">
    <property type="entry name" value="HTH_TETR_1"/>
    <property type="match status" value="1"/>
</dbReference>
<proteinExistence type="predicted"/>
<dbReference type="PANTHER" id="PTHR43479:SF11">
    <property type="entry name" value="ACREF_ENVCD OPERON REPRESSOR-RELATED"/>
    <property type="match status" value="1"/>
</dbReference>
<evidence type="ECO:0000313" key="4">
    <source>
        <dbReference type="EMBL" id="XAF71021.1"/>
    </source>
</evidence>
<name>A0ABZ3EEZ6_9STAP</name>
<keyword evidence="1 2" id="KW-0238">DNA-binding</keyword>
<reference evidence="4 5" key="1">
    <citation type="journal article" date="2024" name="Pathogens">
        <title>Staphylococcus hsinchuensis sp. nov., Isolated from Soymilk.</title>
        <authorList>
            <person name="Wang Y.T."/>
            <person name="Lin Y.C."/>
            <person name="Hsieh Y.H."/>
            <person name="Lin Y.T."/>
            <person name="Hamada M."/>
            <person name="Chen C.C."/>
            <person name="Liou J.S."/>
            <person name="Lee A.Y."/>
            <person name="Zhang W.L."/>
            <person name="Chen Y.T."/>
            <person name="Huang C.H."/>
        </authorList>
    </citation>
    <scope>NUCLEOTIDE SEQUENCE [LARGE SCALE GENOMIC DNA]</scope>
    <source>
        <strain evidence="4 5">H164</strain>
    </source>
</reference>
<dbReference type="InterPro" id="IPR036271">
    <property type="entry name" value="Tet_transcr_reg_TetR-rel_C_sf"/>
</dbReference>
<dbReference type="SUPFAM" id="SSF46689">
    <property type="entry name" value="Homeodomain-like"/>
    <property type="match status" value="1"/>
</dbReference>
<protein>
    <submittedName>
        <fullName evidence="4">TetR/AcrR family transcriptional regulator</fullName>
    </submittedName>
</protein>
<sequence>MTHSKFENLTTTKKTIIINAAIKTFEKNGFDKASTNEIVKQANISKGSLFNYFNNKKDLFLYLIDYSVQILEEMYEKIDLNETDLFKRIENVGFQKLKVQKTHPEIFDFLKSTVNETSIEVKPMIESKLSTLYEHGMQKIYSNIDYSKFRDDIDIEKATEILNWTMLGSGDKAMQQIETFEDISQFGDQYLKEWNAYAQILKRAFYK</sequence>
<dbReference type="PANTHER" id="PTHR43479">
    <property type="entry name" value="ACREF/ENVCD OPERON REPRESSOR-RELATED"/>
    <property type="match status" value="1"/>
</dbReference>
<feature type="domain" description="HTH tetR-type" evidence="3">
    <location>
        <begin position="11"/>
        <end position="71"/>
    </location>
</feature>
<dbReference type="SUPFAM" id="SSF48498">
    <property type="entry name" value="Tetracyclin repressor-like, C-terminal domain"/>
    <property type="match status" value="1"/>
</dbReference>
<feature type="DNA-binding region" description="H-T-H motif" evidence="2">
    <location>
        <begin position="34"/>
        <end position="53"/>
    </location>
</feature>
<keyword evidence="5" id="KW-1185">Reference proteome</keyword>
<dbReference type="EMBL" id="CP128355">
    <property type="protein sequence ID" value="XAF71021.1"/>
    <property type="molecule type" value="Genomic_DNA"/>
</dbReference>
<organism evidence="4 5">
    <name type="scientific">Staphylococcus hsinchuensis</name>
    <dbReference type="NCBI Taxonomy" id="3051183"/>
    <lineage>
        <taxon>Bacteria</taxon>
        <taxon>Bacillati</taxon>
        <taxon>Bacillota</taxon>
        <taxon>Bacilli</taxon>
        <taxon>Bacillales</taxon>
        <taxon>Staphylococcaceae</taxon>
        <taxon>Staphylococcus</taxon>
    </lineage>
</organism>
<dbReference type="InterPro" id="IPR001647">
    <property type="entry name" value="HTH_TetR"/>
</dbReference>
<evidence type="ECO:0000259" key="3">
    <source>
        <dbReference type="PROSITE" id="PS50977"/>
    </source>
</evidence>
<evidence type="ECO:0000313" key="5">
    <source>
        <dbReference type="Proteomes" id="UP001436297"/>
    </source>
</evidence>
<dbReference type="Proteomes" id="UP001436297">
    <property type="component" value="Chromosome"/>
</dbReference>
<dbReference type="InterPro" id="IPR050624">
    <property type="entry name" value="HTH-type_Tx_Regulator"/>
</dbReference>
<evidence type="ECO:0000256" key="1">
    <source>
        <dbReference type="ARBA" id="ARBA00023125"/>
    </source>
</evidence>
<gene>
    <name evidence="4" type="ORF">QQM35_02550</name>
</gene>
<dbReference type="InterPro" id="IPR023772">
    <property type="entry name" value="DNA-bd_HTH_TetR-type_CS"/>
</dbReference>
<dbReference type="Gene3D" id="1.10.357.10">
    <property type="entry name" value="Tetracycline Repressor, domain 2"/>
    <property type="match status" value="1"/>
</dbReference>
<dbReference type="RefSeq" id="WP_251517096.1">
    <property type="nucleotide sequence ID" value="NZ_CP128355.1"/>
</dbReference>